<feature type="transmembrane region" description="Helical" evidence="7">
    <location>
        <begin position="24"/>
        <end position="46"/>
    </location>
</feature>
<dbReference type="RefSeq" id="WP_227118113.1">
    <property type="nucleotide sequence ID" value="NZ_LT598928.1"/>
</dbReference>
<dbReference type="InterPro" id="IPR000515">
    <property type="entry name" value="MetI-like"/>
</dbReference>
<evidence type="ECO:0000313" key="9">
    <source>
        <dbReference type="EMBL" id="SBW01824.1"/>
    </source>
</evidence>
<dbReference type="InterPro" id="IPR035906">
    <property type="entry name" value="MetI-like_sf"/>
</dbReference>
<proteinExistence type="inferred from homology"/>
<dbReference type="PROSITE" id="PS50928">
    <property type="entry name" value="ABC_TM1"/>
    <property type="match status" value="1"/>
</dbReference>
<name>A0A212JQS7_9BACT</name>
<reference evidence="9" key="1">
    <citation type="submission" date="2016-04" db="EMBL/GenBank/DDBJ databases">
        <authorList>
            <person name="Evans L.H."/>
            <person name="Alamgir A."/>
            <person name="Owens N."/>
            <person name="Weber N.D."/>
            <person name="Virtaneva K."/>
            <person name="Barbian K."/>
            <person name="Babar A."/>
            <person name="Rosenke K."/>
        </authorList>
    </citation>
    <scope>NUCLEOTIDE SEQUENCE</scope>
    <source>
        <strain evidence="9">92-2</strain>
    </source>
</reference>
<keyword evidence="5 7" id="KW-1133">Transmembrane helix</keyword>
<feature type="domain" description="ABC transmembrane type-1" evidence="8">
    <location>
        <begin position="18"/>
        <end position="212"/>
    </location>
</feature>
<dbReference type="PANTHER" id="PTHR30450:SF1">
    <property type="entry name" value="D-METHIONINE TRANSPORT SYSTEM PERMEASE PROTEIN METI-RELATED"/>
    <property type="match status" value="1"/>
</dbReference>
<keyword evidence="3" id="KW-1003">Cell membrane</keyword>
<feature type="transmembrane region" description="Helical" evidence="7">
    <location>
        <begin position="166"/>
        <end position="186"/>
    </location>
</feature>
<evidence type="ECO:0000259" key="8">
    <source>
        <dbReference type="PROSITE" id="PS50928"/>
    </source>
</evidence>
<dbReference type="Pfam" id="PF00528">
    <property type="entry name" value="BPD_transp_1"/>
    <property type="match status" value="1"/>
</dbReference>
<dbReference type="GO" id="GO:0048473">
    <property type="term" value="P:D-methionine transmembrane transport"/>
    <property type="evidence" value="ECO:0007669"/>
    <property type="project" value="TreeGrafter"/>
</dbReference>
<feature type="transmembrane region" description="Helical" evidence="7">
    <location>
        <begin position="138"/>
        <end position="160"/>
    </location>
</feature>
<feature type="transmembrane region" description="Helical" evidence="7">
    <location>
        <begin position="193"/>
        <end position="212"/>
    </location>
</feature>
<dbReference type="PANTHER" id="PTHR30450">
    <property type="entry name" value="ABC TRANSPORTER PERMEASE"/>
    <property type="match status" value="1"/>
</dbReference>
<feature type="transmembrane region" description="Helical" evidence="7">
    <location>
        <begin position="58"/>
        <end position="80"/>
    </location>
</feature>
<dbReference type="SUPFAM" id="SSF161098">
    <property type="entry name" value="MetI-like"/>
    <property type="match status" value="1"/>
</dbReference>
<dbReference type="Gene3D" id="1.10.3720.10">
    <property type="entry name" value="MetI-like"/>
    <property type="match status" value="1"/>
</dbReference>
<organism evidence="9">
    <name type="scientific">uncultured Desulfovibrio sp</name>
    <dbReference type="NCBI Taxonomy" id="167968"/>
    <lineage>
        <taxon>Bacteria</taxon>
        <taxon>Pseudomonadati</taxon>
        <taxon>Thermodesulfobacteriota</taxon>
        <taxon>Desulfovibrionia</taxon>
        <taxon>Desulfovibrionales</taxon>
        <taxon>Desulfovibrionaceae</taxon>
        <taxon>Desulfovibrio</taxon>
        <taxon>environmental samples</taxon>
    </lineage>
</organism>
<keyword evidence="4 7" id="KW-0812">Transmembrane</keyword>
<dbReference type="InterPro" id="IPR051322">
    <property type="entry name" value="AA_ABC_Transporter_Permease"/>
</dbReference>
<protein>
    <submittedName>
        <fullName evidence="9">D-methionine transport system permease protein MetI</fullName>
    </submittedName>
</protein>
<evidence type="ECO:0000256" key="7">
    <source>
        <dbReference type="RuleBase" id="RU363032"/>
    </source>
</evidence>
<gene>
    <name evidence="9" type="primary">metI</name>
    <name evidence="9" type="ORF">KM92DES2_11563</name>
</gene>
<dbReference type="CDD" id="cd06261">
    <property type="entry name" value="TM_PBP2"/>
    <property type="match status" value="1"/>
</dbReference>
<evidence type="ECO:0000256" key="1">
    <source>
        <dbReference type="ARBA" id="ARBA00004651"/>
    </source>
</evidence>
<keyword evidence="2 7" id="KW-0813">Transport</keyword>
<evidence type="ECO:0000256" key="3">
    <source>
        <dbReference type="ARBA" id="ARBA00022475"/>
    </source>
</evidence>
<dbReference type="AlphaFoldDB" id="A0A212JQS7"/>
<sequence length="220" mass="23434">MVDYPMEVVWAKILLPALVASGKMLLFGSLLGGFFGFLLAVSLFVTGQNGLRPNPRTYQVLSALVSSIRSFPFVVLIVAIIPVTRFVTSSSIGWVSALLPLTVASTPFFGRMFENSLKEVNPALIEAAHSFGASNFQIIFRVVVPATLPSLISASVLGVIHMLGLSTIAGTMGAGGVGASALIYGYQSFNDTVMYLLVFIMFVIVMGIQAIGDRLYKSAS</sequence>
<accession>A0A212JQS7</accession>
<feature type="transmembrane region" description="Helical" evidence="7">
    <location>
        <begin position="92"/>
        <end position="110"/>
    </location>
</feature>
<comment type="subcellular location">
    <subcellularLocation>
        <location evidence="1 7">Cell membrane</location>
        <topology evidence="1 7">Multi-pass membrane protein</topology>
    </subcellularLocation>
</comment>
<keyword evidence="6 7" id="KW-0472">Membrane</keyword>
<comment type="similarity">
    <text evidence="7">Belongs to the binding-protein-dependent transport system permease family.</text>
</comment>
<evidence type="ECO:0000256" key="2">
    <source>
        <dbReference type="ARBA" id="ARBA00022448"/>
    </source>
</evidence>
<dbReference type="GO" id="GO:0005886">
    <property type="term" value="C:plasma membrane"/>
    <property type="evidence" value="ECO:0007669"/>
    <property type="project" value="UniProtKB-SubCell"/>
</dbReference>
<evidence type="ECO:0000256" key="6">
    <source>
        <dbReference type="ARBA" id="ARBA00023136"/>
    </source>
</evidence>
<evidence type="ECO:0000256" key="5">
    <source>
        <dbReference type="ARBA" id="ARBA00022989"/>
    </source>
</evidence>
<evidence type="ECO:0000256" key="4">
    <source>
        <dbReference type="ARBA" id="ARBA00022692"/>
    </source>
</evidence>
<dbReference type="EMBL" id="FLUP01000001">
    <property type="protein sequence ID" value="SBW01824.1"/>
    <property type="molecule type" value="Genomic_DNA"/>
</dbReference>